<dbReference type="SMART" id="SM01161">
    <property type="entry name" value="DUF1767"/>
    <property type="match status" value="1"/>
</dbReference>
<evidence type="ECO:0000256" key="2">
    <source>
        <dbReference type="ARBA" id="ARBA00018987"/>
    </source>
</evidence>
<protein>
    <recommendedName>
        <fullName evidence="2">RecQ-mediated genome instability protein 1</fullName>
    </recommendedName>
</protein>
<comment type="similarity">
    <text evidence="1">Belongs to the RMI1 family.</text>
</comment>
<dbReference type="EMBL" id="JBBPDW010000014">
    <property type="protein sequence ID" value="KAK7546668.1"/>
    <property type="molecule type" value="Genomic_DNA"/>
</dbReference>
<evidence type="ECO:0000259" key="4">
    <source>
        <dbReference type="Pfam" id="PF21000"/>
    </source>
</evidence>
<accession>A0ABR1MDS7</accession>
<dbReference type="PANTHER" id="PTHR14790">
    <property type="entry name" value="RECQ-MEDIATED GENOME INSTABILITY PROTEIN 1 RMI1"/>
    <property type="match status" value="1"/>
</dbReference>
<dbReference type="InterPro" id="IPR042470">
    <property type="entry name" value="RMI1_N_C_sf"/>
</dbReference>
<comment type="caution">
    <text evidence="5">The sequence shown here is derived from an EMBL/GenBank/DDBJ whole genome shotgun (WGS) entry which is preliminary data.</text>
</comment>
<dbReference type="InterPro" id="IPR049363">
    <property type="entry name" value="RMI1_N"/>
</dbReference>
<dbReference type="Pfam" id="PF08585">
    <property type="entry name" value="RMI1_N_C"/>
    <property type="match status" value="1"/>
</dbReference>
<sequence length="250" mass="26430">MSQHINLNHEITAHLASKGLHPTPHWLSAFLSTVRPTTAPAAIKQTATFRLLASDITTSLARNSSNGNSNSGSATFPPNIVDGTIKQRVLPGPLVVQILDVEDVGRSRWSQVEELEAQARGETTKGREIIRVVDQGGGARAGAGAGAGNAGAAGAANRGPHKLLLTDAAGTRAYGFELFSIDGVDTHMSIGAKLVLRNVVVARGMLLLEPKTTTVLGGKVEALHKAWHDGRMERLKAAAKMDERDRSRGS</sequence>
<name>A0ABR1MDS7_9PEZI</name>
<proteinExistence type="inferred from homology"/>
<organism evidence="5 6">
    <name type="scientific">Phyllosticta citricarpa</name>
    <dbReference type="NCBI Taxonomy" id="55181"/>
    <lineage>
        <taxon>Eukaryota</taxon>
        <taxon>Fungi</taxon>
        <taxon>Dikarya</taxon>
        <taxon>Ascomycota</taxon>
        <taxon>Pezizomycotina</taxon>
        <taxon>Dothideomycetes</taxon>
        <taxon>Dothideomycetes incertae sedis</taxon>
        <taxon>Botryosphaeriales</taxon>
        <taxon>Phyllostictaceae</taxon>
        <taxon>Phyllosticta</taxon>
    </lineage>
</organism>
<reference evidence="5 6" key="1">
    <citation type="submission" date="2024-04" db="EMBL/GenBank/DDBJ databases">
        <title>Phyllosticta paracitricarpa is synonymous to the EU quarantine fungus P. citricarpa based on phylogenomic analyses.</title>
        <authorList>
            <consortium name="Lawrence Berkeley National Laboratory"/>
            <person name="Van Ingen-Buijs V.A."/>
            <person name="Van Westerhoven A.C."/>
            <person name="Haridas S."/>
            <person name="Skiadas P."/>
            <person name="Martin F."/>
            <person name="Groenewald J.Z."/>
            <person name="Crous P.W."/>
            <person name="Seidl M.F."/>
        </authorList>
    </citation>
    <scope>NUCLEOTIDE SEQUENCE [LARGE SCALE GENOMIC DNA]</scope>
    <source>
        <strain evidence="5 6">CBS 122670</strain>
    </source>
</reference>
<dbReference type="Pfam" id="PF21000">
    <property type="entry name" value="RMI1_N_N"/>
    <property type="match status" value="1"/>
</dbReference>
<evidence type="ECO:0000259" key="3">
    <source>
        <dbReference type="Pfam" id="PF08585"/>
    </source>
</evidence>
<evidence type="ECO:0000313" key="6">
    <source>
        <dbReference type="Proteomes" id="UP001365128"/>
    </source>
</evidence>
<evidence type="ECO:0000256" key="1">
    <source>
        <dbReference type="ARBA" id="ARBA00006395"/>
    </source>
</evidence>
<feature type="domain" description="RMI1 N-terminal" evidence="4">
    <location>
        <begin position="15"/>
        <end position="59"/>
    </location>
</feature>
<keyword evidence="6" id="KW-1185">Reference proteome</keyword>
<dbReference type="InterPro" id="IPR013894">
    <property type="entry name" value="RMI1_OB"/>
</dbReference>
<evidence type="ECO:0000313" key="5">
    <source>
        <dbReference type="EMBL" id="KAK7546668.1"/>
    </source>
</evidence>
<dbReference type="Gene3D" id="2.40.50.770">
    <property type="entry name" value="RecQ-mediated genome instability protein Rmi1, C-terminal domain"/>
    <property type="match status" value="1"/>
</dbReference>
<dbReference type="PANTHER" id="PTHR14790:SF15">
    <property type="entry name" value="RECQ-MEDIATED GENOME INSTABILITY PROTEIN 1"/>
    <property type="match status" value="1"/>
</dbReference>
<dbReference type="Proteomes" id="UP001365128">
    <property type="component" value="Unassembled WGS sequence"/>
</dbReference>
<feature type="domain" description="RecQ mediated genome instability protein 1 OB-fold" evidence="3">
    <location>
        <begin position="77"/>
        <end position="231"/>
    </location>
</feature>
<gene>
    <name evidence="5" type="ORF">IWX46DRAFT_525099</name>
</gene>